<protein>
    <submittedName>
        <fullName evidence="2">Uncharacterized protein</fullName>
    </submittedName>
</protein>
<feature type="coiled-coil region" evidence="1">
    <location>
        <begin position="13"/>
        <end position="40"/>
    </location>
</feature>
<name>A0A098LFZ1_9BACT</name>
<evidence type="ECO:0000313" key="2">
    <source>
        <dbReference type="EMBL" id="GAL85379.1"/>
    </source>
</evidence>
<dbReference type="Proteomes" id="UP000030185">
    <property type="component" value="Unassembled WGS sequence"/>
</dbReference>
<keyword evidence="1" id="KW-0175">Coiled coil</keyword>
<dbReference type="EMBL" id="BBLT01000004">
    <property type="protein sequence ID" value="GAL85379.1"/>
    <property type="molecule type" value="Genomic_DNA"/>
</dbReference>
<keyword evidence="3" id="KW-1185">Reference proteome</keyword>
<gene>
    <name evidence="2" type="ORF">MYP_2608</name>
</gene>
<organism evidence="2 3">
    <name type="scientific">Sporocytophaga myxococcoides</name>
    <dbReference type="NCBI Taxonomy" id="153721"/>
    <lineage>
        <taxon>Bacteria</taxon>
        <taxon>Pseudomonadati</taxon>
        <taxon>Bacteroidota</taxon>
        <taxon>Cytophagia</taxon>
        <taxon>Cytophagales</taxon>
        <taxon>Cytophagaceae</taxon>
        <taxon>Sporocytophaga</taxon>
    </lineage>
</organism>
<sequence length="71" mass="9031">MFNIKWYFFMNRLEYINQRQVELESKIMQLQERLFQLEIKRMEIDRLKIRCSERNKFVEDVLIKLKMTLDR</sequence>
<reference evidence="2 3" key="1">
    <citation type="submission" date="2014-09" db="EMBL/GenBank/DDBJ databases">
        <title>Sporocytophaga myxococcoides PG-01 genome sequencing.</title>
        <authorList>
            <person name="Liu L."/>
            <person name="Gao P.J."/>
            <person name="Chen G.J."/>
            <person name="Wang L.S."/>
        </authorList>
    </citation>
    <scope>NUCLEOTIDE SEQUENCE [LARGE SCALE GENOMIC DNA]</scope>
    <source>
        <strain evidence="2 3">PG-01</strain>
    </source>
</reference>
<evidence type="ECO:0000256" key="1">
    <source>
        <dbReference type="SAM" id="Coils"/>
    </source>
</evidence>
<dbReference type="STRING" id="153721.MYP_2608"/>
<proteinExistence type="predicted"/>
<evidence type="ECO:0000313" key="3">
    <source>
        <dbReference type="Proteomes" id="UP000030185"/>
    </source>
</evidence>
<accession>A0A098LFZ1</accession>
<dbReference type="AlphaFoldDB" id="A0A098LFZ1"/>
<comment type="caution">
    <text evidence="2">The sequence shown here is derived from an EMBL/GenBank/DDBJ whole genome shotgun (WGS) entry which is preliminary data.</text>
</comment>